<dbReference type="InterPro" id="IPR029058">
    <property type="entry name" value="AB_hydrolase_fold"/>
</dbReference>
<dbReference type="PANTHER" id="PTHR11005">
    <property type="entry name" value="LYSOSOMAL ACID LIPASE-RELATED"/>
    <property type="match status" value="1"/>
</dbReference>
<dbReference type="Pfam" id="PF04083">
    <property type="entry name" value="Abhydro_lipase"/>
    <property type="match status" value="1"/>
</dbReference>
<evidence type="ECO:0000313" key="3">
    <source>
        <dbReference type="EMBL" id="NWH99975.1"/>
    </source>
</evidence>
<feature type="domain" description="Partial AB-hydrolase lipase" evidence="2">
    <location>
        <begin position="2"/>
        <end position="61"/>
    </location>
</feature>
<gene>
    <name evidence="3" type="primary">Lipm_2</name>
    <name evidence="3" type="ORF">TICMUR_R04184</name>
</gene>
<keyword evidence="4" id="KW-1185">Reference proteome</keyword>
<name>A0A850Z0W7_9PASS</name>
<dbReference type="Gene3D" id="3.40.50.1820">
    <property type="entry name" value="alpha/beta hydrolase"/>
    <property type="match status" value="1"/>
</dbReference>
<dbReference type="InterPro" id="IPR006693">
    <property type="entry name" value="AB_hydrolase_lipase"/>
</dbReference>
<organism evidence="3 4">
    <name type="scientific">Tichodroma muraria</name>
    <dbReference type="NCBI Taxonomy" id="237442"/>
    <lineage>
        <taxon>Eukaryota</taxon>
        <taxon>Metazoa</taxon>
        <taxon>Chordata</taxon>
        <taxon>Craniata</taxon>
        <taxon>Vertebrata</taxon>
        <taxon>Euteleostomi</taxon>
        <taxon>Archelosauria</taxon>
        <taxon>Archosauria</taxon>
        <taxon>Dinosauria</taxon>
        <taxon>Saurischia</taxon>
        <taxon>Theropoda</taxon>
        <taxon>Coelurosauria</taxon>
        <taxon>Aves</taxon>
        <taxon>Neognathae</taxon>
        <taxon>Neoaves</taxon>
        <taxon>Telluraves</taxon>
        <taxon>Australaves</taxon>
        <taxon>Passeriformes</taxon>
        <taxon>Sittidae</taxon>
        <taxon>Tichodroma</taxon>
    </lineage>
</organism>
<sequence length="244" mass="27630">DLITYKGYPSEEYEVMTEDGYTITINRIPYGTQNQGSPASRPAVFLQHGLLGDASNWVTNLPNNSLGFLLADAGFDVWMGNSRGNRWSRKHQKYSIDQDEFWAFSFDEMAKFDLPAAINFILEKTGQEKLYYIGYSQGTTIGKLHTREEFFQQTGLAQKIKLYFALAPVTAIKYAKGPATKLLYLPEKMLRGILGNREFLPQTECLTRIIAPVCSHRAFARLCRSVFFNLGGCNLKNIDAVRIN</sequence>
<evidence type="ECO:0000259" key="2">
    <source>
        <dbReference type="Pfam" id="PF04083"/>
    </source>
</evidence>
<dbReference type="FunFam" id="3.40.50.1820:FF:000012">
    <property type="entry name" value="Lipase"/>
    <property type="match status" value="1"/>
</dbReference>
<proteinExistence type="inferred from homology"/>
<protein>
    <submittedName>
        <fullName evidence="3">LIPM Lipase</fullName>
    </submittedName>
</protein>
<feature type="non-terminal residue" evidence="3">
    <location>
        <position position="244"/>
    </location>
</feature>
<dbReference type="EMBL" id="WAAG01029210">
    <property type="protein sequence ID" value="NWH99975.1"/>
    <property type="molecule type" value="Genomic_DNA"/>
</dbReference>
<reference evidence="3" key="1">
    <citation type="submission" date="2019-09" db="EMBL/GenBank/DDBJ databases">
        <title>Bird 10,000 Genomes (B10K) Project - Family phase.</title>
        <authorList>
            <person name="Zhang G."/>
        </authorList>
    </citation>
    <scope>NUCLEOTIDE SEQUENCE</scope>
    <source>
        <strain evidence="3">B10K-DU-012-47</strain>
    </source>
</reference>
<accession>A0A850Z0W7</accession>
<evidence type="ECO:0000256" key="1">
    <source>
        <dbReference type="ARBA" id="ARBA00010701"/>
    </source>
</evidence>
<dbReference type="SUPFAM" id="SSF53474">
    <property type="entry name" value="alpha/beta-Hydrolases"/>
    <property type="match status" value="1"/>
</dbReference>
<feature type="non-terminal residue" evidence="3">
    <location>
        <position position="1"/>
    </location>
</feature>
<dbReference type="Proteomes" id="UP000629438">
    <property type="component" value="Unassembled WGS sequence"/>
</dbReference>
<dbReference type="GO" id="GO:0006629">
    <property type="term" value="P:lipid metabolic process"/>
    <property type="evidence" value="ECO:0007669"/>
    <property type="project" value="InterPro"/>
</dbReference>
<evidence type="ECO:0000313" key="4">
    <source>
        <dbReference type="Proteomes" id="UP000629438"/>
    </source>
</evidence>
<dbReference type="OrthoDB" id="9974421at2759"/>
<dbReference type="AlphaFoldDB" id="A0A850Z0W7"/>
<comment type="similarity">
    <text evidence="1">Belongs to the AB hydrolase superfamily. Lipase family.</text>
</comment>
<comment type="caution">
    <text evidence="3">The sequence shown here is derived from an EMBL/GenBank/DDBJ whole genome shotgun (WGS) entry which is preliminary data.</text>
</comment>